<evidence type="ECO:0000256" key="1">
    <source>
        <dbReference type="ARBA" id="ARBA00007905"/>
    </source>
</evidence>
<dbReference type="Pfam" id="PF00248">
    <property type="entry name" value="Aldo_ket_red"/>
    <property type="match status" value="1"/>
</dbReference>
<evidence type="ECO:0000256" key="2">
    <source>
        <dbReference type="ARBA" id="ARBA00022857"/>
    </source>
</evidence>
<organism evidence="8 9">
    <name type="scientific">Xylocopilactobacillus apicola</name>
    <dbReference type="NCBI Taxonomy" id="2932184"/>
    <lineage>
        <taxon>Bacteria</taxon>
        <taxon>Bacillati</taxon>
        <taxon>Bacillota</taxon>
        <taxon>Bacilli</taxon>
        <taxon>Lactobacillales</taxon>
        <taxon>Lactobacillaceae</taxon>
        <taxon>Xylocopilactobacillus</taxon>
    </lineage>
</organism>
<evidence type="ECO:0000259" key="7">
    <source>
        <dbReference type="Pfam" id="PF00248"/>
    </source>
</evidence>
<keyword evidence="3" id="KW-0560">Oxidoreductase</keyword>
<dbReference type="PROSITE" id="PS00798">
    <property type="entry name" value="ALDOKETO_REDUCTASE_1"/>
    <property type="match status" value="1"/>
</dbReference>
<dbReference type="KEGG" id="xap:XA3_14990"/>
<dbReference type="InterPro" id="IPR020471">
    <property type="entry name" value="AKR"/>
</dbReference>
<evidence type="ECO:0000313" key="8">
    <source>
        <dbReference type="EMBL" id="BDR59058.1"/>
    </source>
</evidence>
<keyword evidence="2" id="KW-0521">NADP</keyword>
<keyword evidence="9" id="KW-1185">Reference proteome</keyword>
<dbReference type="Proteomes" id="UP001321861">
    <property type="component" value="Chromosome"/>
</dbReference>
<evidence type="ECO:0000256" key="3">
    <source>
        <dbReference type="ARBA" id="ARBA00023002"/>
    </source>
</evidence>
<dbReference type="InterPro" id="IPR018170">
    <property type="entry name" value="Aldo/ket_reductase_CS"/>
</dbReference>
<dbReference type="InterPro" id="IPR023210">
    <property type="entry name" value="NADP_OxRdtase_dom"/>
</dbReference>
<sequence>METDYYQLANGVKIPVVGFGTWQSANGKEAYNAVKWALESGYRHLDTAAVYGNEESVGKAIKDSGIKREDIFLTTKLWNSQRGSYDNVLRAFEDSLTRLDQDYVDLYLIHWPVPTEFEDRWEQVNAETWRAMEEIYQSGRAKAIGVSNFRAKHLSELQKTWQIAPMVNQIFLNPGDPETELVKLNQKLGILTEAYSPLGTGNLLNNPVVQEVAQAHHKSGAQVLIRWCLENNYLPLPKSIHEEYIQDNAKVFDFSLTESDHQKLASLAGTTPQHHDPDHLDLLKEIHFL</sequence>
<dbReference type="FunFam" id="3.20.20.100:FF:000015">
    <property type="entry name" value="Oxidoreductase, aldo/keto reductase family"/>
    <property type="match status" value="1"/>
</dbReference>
<dbReference type="InterPro" id="IPR036812">
    <property type="entry name" value="NAD(P)_OxRdtase_dom_sf"/>
</dbReference>
<reference evidence="8 9" key="1">
    <citation type="journal article" date="2023" name="Microbiol. Spectr.">
        <title>Symbiosis of Carpenter Bees with Uncharacterized Lactic Acid Bacteria Showing NAD Auxotrophy.</title>
        <authorList>
            <person name="Kawasaki S."/>
            <person name="Ozawa K."/>
            <person name="Mori T."/>
            <person name="Yamamoto A."/>
            <person name="Ito M."/>
            <person name="Ohkuma M."/>
            <person name="Sakamoto M."/>
            <person name="Matsutani M."/>
        </authorList>
    </citation>
    <scope>NUCLEOTIDE SEQUENCE [LARGE SCALE GENOMIC DNA]</scope>
    <source>
        <strain evidence="8 9">XA3</strain>
    </source>
</reference>
<comment type="similarity">
    <text evidence="1">Belongs to the aldo/keto reductase family.</text>
</comment>
<feature type="site" description="Lowers pKa of active site Tyr" evidence="6">
    <location>
        <position position="76"/>
    </location>
</feature>
<dbReference type="PANTHER" id="PTHR43827">
    <property type="entry name" value="2,5-DIKETO-D-GLUCONIC ACID REDUCTASE"/>
    <property type="match status" value="1"/>
</dbReference>
<dbReference type="AlphaFoldDB" id="A0AAU9DY34"/>
<accession>A0AAU9DY34</accession>
<dbReference type="PRINTS" id="PR00069">
    <property type="entry name" value="ALDKETRDTASE"/>
</dbReference>
<evidence type="ECO:0000256" key="6">
    <source>
        <dbReference type="PIRSR" id="PIRSR000097-3"/>
    </source>
</evidence>
<evidence type="ECO:0000256" key="4">
    <source>
        <dbReference type="PIRSR" id="PIRSR000097-1"/>
    </source>
</evidence>
<name>A0AAU9DY34_9LACO</name>
<dbReference type="SUPFAM" id="SSF51430">
    <property type="entry name" value="NAD(P)-linked oxidoreductase"/>
    <property type="match status" value="1"/>
</dbReference>
<feature type="active site" description="Proton donor" evidence="4">
    <location>
        <position position="51"/>
    </location>
</feature>
<feature type="binding site" evidence="5">
    <location>
        <position position="110"/>
    </location>
    <ligand>
        <name>substrate</name>
    </ligand>
</feature>
<dbReference type="CDD" id="cd19071">
    <property type="entry name" value="AKR_AKR1-5-like"/>
    <property type="match status" value="1"/>
</dbReference>
<dbReference type="PIRSF" id="PIRSF000097">
    <property type="entry name" value="AKR"/>
    <property type="match status" value="1"/>
</dbReference>
<dbReference type="EMBL" id="AP026802">
    <property type="protein sequence ID" value="BDR59058.1"/>
    <property type="molecule type" value="Genomic_DNA"/>
</dbReference>
<gene>
    <name evidence="8" type="ORF">XA3_14990</name>
</gene>
<evidence type="ECO:0000256" key="5">
    <source>
        <dbReference type="PIRSR" id="PIRSR000097-2"/>
    </source>
</evidence>
<proteinExistence type="inferred from homology"/>
<dbReference type="PANTHER" id="PTHR43827:SF3">
    <property type="entry name" value="NADP-DEPENDENT OXIDOREDUCTASE DOMAIN-CONTAINING PROTEIN"/>
    <property type="match status" value="1"/>
</dbReference>
<dbReference type="GO" id="GO:0016616">
    <property type="term" value="F:oxidoreductase activity, acting on the CH-OH group of donors, NAD or NADP as acceptor"/>
    <property type="evidence" value="ECO:0007669"/>
    <property type="project" value="UniProtKB-ARBA"/>
</dbReference>
<evidence type="ECO:0000313" key="9">
    <source>
        <dbReference type="Proteomes" id="UP001321861"/>
    </source>
</evidence>
<protein>
    <submittedName>
        <fullName evidence="8">2,5-diketo-D-gluconic acid reductase</fullName>
    </submittedName>
</protein>
<feature type="domain" description="NADP-dependent oxidoreductase" evidence="7">
    <location>
        <begin position="17"/>
        <end position="267"/>
    </location>
</feature>
<dbReference type="Gene3D" id="3.20.20.100">
    <property type="entry name" value="NADP-dependent oxidoreductase domain"/>
    <property type="match status" value="1"/>
</dbReference>
<dbReference type="PROSITE" id="PS00062">
    <property type="entry name" value="ALDOKETO_REDUCTASE_2"/>
    <property type="match status" value="1"/>
</dbReference>